<reference evidence="1" key="1">
    <citation type="submission" date="2011-02" db="EMBL/GenBank/DDBJ databases">
        <title>Construction and analysis of full-length cDNA library of Cryptosporidium parvum.</title>
        <authorList>
            <person name="Yamagishi J."/>
            <person name="Wakaguri H."/>
            <person name="Sugano S."/>
            <person name="Kawano S."/>
            <person name="Fujisaki K."/>
            <person name="Sugimoto C."/>
            <person name="Watanabe J."/>
            <person name="Suzuki Y."/>
            <person name="Kimata I."/>
            <person name="Xuan X."/>
        </authorList>
    </citation>
    <scope>NUCLEOTIDE SEQUENCE</scope>
    <source>
        <strain evidence="1">HNJ-1</strain>
    </source>
</reference>
<dbReference type="EMBL" id="FX116020">
    <property type="protein sequence ID" value="BAJ78123.1"/>
    <property type="molecule type" value="mRNA"/>
</dbReference>
<organism evidence="1">
    <name type="scientific">Cryptosporidium parvum</name>
    <dbReference type="NCBI Taxonomy" id="5807"/>
    <lineage>
        <taxon>Eukaryota</taxon>
        <taxon>Sar</taxon>
        <taxon>Alveolata</taxon>
        <taxon>Apicomplexa</taxon>
        <taxon>Conoidasida</taxon>
        <taxon>Coccidia</taxon>
        <taxon>Eucoccidiorida</taxon>
        <taxon>Eimeriorina</taxon>
        <taxon>Cryptosporidiidae</taxon>
        <taxon>Cryptosporidium</taxon>
    </lineage>
</organism>
<proteinExistence type="evidence at transcript level"/>
<protein>
    <submittedName>
        <fullName evidence="1">Uncharacterized protein</fullName>
    </submittedName>
</protein>
<accession>F0X6A2</accession>
<dbReference type="AlphaFoldDB" id="F0X6A2"/>
<sequence>MNKPFFQIYFCSYQSHMIYNEKSMSKYEKY</sequence>
<evidence type="ECO:0000313" key="1">
    <source>
        <dbReference type="EMBL" id="BAJ78123.1"/>
    </source>
</evidence>
<name>F0X6A2_CRYPV</name>